<proteinExistence type="predicted"/>
<gene>
    <name evidence="1" type="ORF">SAMN04488072_106250</name>
</gene>
<dbReference type="AlphaFoldDB" id="A0A1I0Y709"/>
<evidence type="ECO:0000313" key="2">
    <source>
        <dbReference type="Proteomes" id="UP000198642"/>
    </source>
</evidence>
<dbReference type="EMBL" id="FOJW01000006">
    <property type="protein sequence ID" value="SFB08258.1"/>
    <property type="molecule type" value="Genomic_DNA"/>
</dbReference>
<evidence type="ECO:0000313" key="1">
    <source>
        <dbReference type="EMBL" id="SFB08258.1"/>
    </source>
</evidence>
<dbReference type="Proteomes" id="UP000198642">
    <property type="component" value="Unassembled WGS sequence"/>
</dbReference>
<organism evidence="1 2">
    <name type="scientific">Lentibacillus halodurans</name>
    <dbReference type="NCBI Taxonomy" id="237679"/>
    <lineage>
        <taxon>Bacteria</taxon>
        <taxon>Bacillati</taxon>
        <taxon>Bacillota</taxon>
        <taxon>Bacilli</taxon>
        <taxon>Bacillales</taxon>
        <taxon>Bacillaceae</taxon>
        <taxon>Lentibacillus</taxon>
    </lineage>
</organism>
<accession>A0A1I0Y709</accession>
<keyword evidence="2" id="KW-1185">Reference proteome</keyword>
<sequence>MIGGYLSAAHLSRDAFSENSEATYCTKDKVKDAINNHEKGATRRPITELRGRKSKCMKT</sequence>
<name>A0A1I0Y709_9BACI</name>
<protein>
    <submittedName>
        <fullName evidence="1">Uncharacterized protein</fullName>
    </submittedName>
</protein>
<reference evidence="1 2" key="1">
    <citation type="submission" date="2016-10" db="EMBL/GenBank/DDBJ databases">
        <authorList>
            <person name="de Groot N.N."/>
        </authorList>
    </citation>
    <scope>NUCLEOTIDE SEQUENCE [LARGE SCALE GENOMIC DNA]</scope>
    <source>
        <strain evidence="1 2">CGMCC 1.3702</strain>
    </source>
</reference>